<comment type="caution">
    <text evidence="1">The sequence shown here is derived from an EMBL/GenBank/DDBJ whole genome shotgun (WGS) entry which is preliminary data.</text>
</comment>
<protein>
    <submittedName>
        <fullName evidence="1">Uncharacterized protein</fullName>
    </submittedName>
</protein>
<dbReference type="RefSeq" id="WP_166282111.1">
    <property type="nucleotide sequence ID" value="NZ_JAANNP010000007.1"/>
</dbReference>
<accession>A0ABX0GUC9</accession>
<dbReference type="Proteomes" id="UP000800981">
    <property type="component" value="Unassembled WGS sequence"/>
</dbReference>
<keyword evidence="2" id="KW-1185">Reference proteome</keyword>
<proteinExistence type="predicted"/>
<sequence length="53" mass="5408">MSVKHRTSLLPLVYAPVAAVAAVEALWMPAAVLAAGGAAQLAARRHAHRPPAA</sequence>
<evidence type="ECO:0000313" key="1">
    <source>
        <dbReference type="EMBL" id="NHC14509.1"/>
    </source>
</evidence>
<name>A0ABX0GUC9_9ACTN</name>
<gene>
    <name evidence="1" type="ORF">G9H71_12035</name>
</gene>
<reference evidence="1 2" key="1">
    <citation type="submission" date="2020-03" db="EMBL/GenBank/DDBJ databases">
        <title>Two novel Motilibacter sp.</title>
        <authorList>
            <person name="Liu S."/>
        </authorList>
    </citation>
    <scope>NUCLEOTIDE SEQUENCE [LARGE SCALE GENOMIC DNA]</scope>
    <source>
        <strain evidence="1 2">E257</strain>
    </source>
</reference>
<dbReference type="EMBL" id="JAANNP010000007">
    <property type="protein sequence ID" value="NHC14509.1"/>
    <property type="molecule type" value="Genomic_DNA"/>
</dbReference>
<evidence type="ECO:0000313" key="2">
    <source>
        <dbReference type="Proteomes" id="UP000800981"/>
    </source>
</evidence>
<organism evidence="1 2">
    <name type="scientific">Motilibacter deserti</name>
    <dbReference type="NCBI Taxonomy" id="2714956"/>
    <lineage>
        <taxon>Bacteria</taxon>
        <taxon>Bacillati</taxon>
        <taxon>Actinomycetota</taxon>
        <taxon>Actinomycetes</taxon>
        <taxon>Motilibacterales</taxon>
        <taxon>Motilibacteraceae</taxon>
        <taxon>Motilibacter</taxon>
    </lineage>
</organism>